<dbReference type="InterPro" id="IPR052514">
    <property type="entry name" value="SAM-dependent_MTase"/>
</dbReference>
<dbReference type="CDD" id="cd02440">
    <property type="entry name" value="AdoMet_MTases"/>
    <property type="match status" value="1"/>
</dbReference>
<dbReference type="SUPFAM" id="SSF53335">
    <property type="entry name" value="S-adenosyl-L-methionine-dependent methyltransferases"/>
    <property type="match status" value="1"/>
</dbReference>
<dbReference type="InterPro" id="IPR006342">
    <property type="entry name" value="FkbM_mtfrase"/>
</dbReference>
<keyword evidence="3" id="KW-1185">Reference proteome</keyword>
<evidence type="ECO:0000313" key="2">
    <source>
        <dbReference type="EMBL" id="MBE9118271.1"/>
    </source>
</evidence>
<dbReference type="NCBIfam" id="TIGR01444">
    <property type="entry name" value="fkbM_fam"/>
    <property type="match status" value="1"/>
</dbReference>
<feature type="domain" description="Methyltransferase FkbM" evidence="1">
    <location>
        <begin position="103"/>
        <end position="273"/>
    </location>
</feature>
<keyword evidence="2" id="KW-0808">Transferase</keyword>
<dbReference type="Pfam" id="PF05050">
    <property type="entry name" value="Methyltransf_21"/>
    <property type="match status" value="1"/>
</dbReference>
<name>A0A8J7E258_9CYAN</name>
<organism evidence="2 3">
    <name type="scientific">Lusitaniella coriacea LEGE 07157</name>
    <dbReference type="NCBI Taxonomy" id="945747"/>
    <lineage>
        <taxon>Bacteria</taxon>
        <taxon>Bacillati</taxon>
        <taxon>Cyanobacteriota</taxon>
        <taxon>Cyanophyceae</taxon>
        <taxon>Spirulinales</taxon>
        <taxon>Lusitaniellaceae</taxon>
        <taxon>Lusitaniella</taxon>
    </lineage>
</organism>
<evidence type="ECO:0000259" key="1">
    <source>
        <dbReference type="Pfam" id="PF05050"/>
    </source>
</evidence>
<gene>
    <name evidence="2" type="ORF">IQ249_20475</name>
</gene>
<proteinExistence type="predicted"/>
<evidence type="ECO:0000313" key="3">
    <source>
        <dbReference type="Proteomes" id="UP000654482"/>
    </source>
</evidence>
<dbReference type="RefSeq" id="WP_194031359.1">
    <property type="nucleotide sequence ID" value="NZ_JADEWZ010000042.1"/>
</dbReference>
<dbReference type="InterPro" id="IPR029063">
    <property type="entry name" value="SAM-dependent_MTases_sf"/>
</dbReference>
<comment type="caution">
    <text evidence="2">The sequence shown here is derived from an EMBL/GenBank/DDBJ whole genome shotgun (WGS) entry which is preliminary data.</text>
</comment>
<dbReference type="GO" id="GO:0032259">
    <property type="term" value="P:methylation"/>
    <property type="evidence" value="ECO:0007669"/>
    <property type="project" value="UniProtKB-KW"/>
</dbReference>
<dbReference type="EMBL" id="JADEWZ010000042">
    <property type="protein sequence ID" value="MBE9118271.1"/>
    <property type="molecule type" value="Genomic_DNA"/>
</dbReference>
<keyword evidence="2" id="KW-0489">Methyltransferase</keyword>
<dbReference type="PANTHER" id="PTHR34203:SF15">
    <property type="entry name" value="SLL1173 PROTEIN"/>
    <property type="match status" value="1"/>
</dbReference>
<reference evidence="2" key="1">
    <citation type="submission" date="2020-10" db="EMBL/GenBank/DDBJ databases">
        <authorList>
            <person name="Castelo-Branco R."/>
            <person name="Eusebio N."/>
            <person name="Adriana R."/>
            <person name="Vieira A."/>
            <person name="Brugerolle De Fraissinette N."/>
            <person name="Rezende De Castro R."/>
            <person name="Schneider M.P."/>
            <person name="Vasconcelos V."/>
            <person name="Leao P.N."/>
        </authorList>
    </citation>
    <scope>NUCLEOTIDE SEQUENCE</scope>
    <source>
        <strain evidence="2">LEGE 07157</strain>
    </source>
</reference>
<dbReference type="GO" id="GO:0008168">
    <property type="term" value="F:methyltransferase activity"/>
    <property type="evidence" value="ECO:0007669"/>
    <property type="project" value="UniProtKB-KW"/>
</dbReference>
<sequence length="334" mass="38205">MEIATLNQIVRNTPITPVENSSLLRLIDKVLPLGHRLYFLIEKYARHQGLLNVPWGKYHLLLPSGWLGQFSMHELIFKGKKSTPELAIIQNIIEKTDEGVFVDVGAAIGLYLLHLRQYSNQPIIAYEPSPLAFAICQKNIDLNQLPNVDLRNKACGNTTGLISMEIGINSRIAGSEKNSEEDSIKEGGEFDNIAVLTRENWTQQKVDLIKLDEDLEAIDSISFIKIDCEGFEFHILQGAIELIKKHRPTLFVELHPQFIGGYGYTIKDVCELLKPYYRLEYWDFQQARKMSRSTRFLSYYFPNQGYQFTSEAEMLDAAKTDPIPTQLYLLAYPK</sequence>
<dbReference type="AlphaFoldDB" id="A0A8J7E258"/>
<accession>A0A8J7E258</accession>
<dbReference type="Gene3D" id="3.40.50.150">
    <property type="entry name" value="Vaccinia Virus protein VP39"/>
    <property type="match status" value="1"/>
</dbReference>
<dbReference type="PANTHER" id="PTHR34203">
    <property type="entry name" value="METHYLTRANSFERASE, FKBM FAMILY PROTEIN"/>
    <property type="match status" value="1"/>
</dbReference>
<dbReference type="Proteomes" id="UP000654482">
    <property type="component" value="Unassembled WGS sequence"/>
</dbReference>
<protein>
    <submittedName>
        <fullName evidence="2">FkbM family methyltransferase</fullName>
    </submittedName>
</protein>